<sequence>MKPQVPVRPQAIRSRINRPAAPFAESFLQPHQRPVPIPIRPPANYQAKPRAEPPQPTRLWTPSQQPAPSPRLLRPGGIQPSARQGGAGSAAVVSLSLAHGWIPPGRDVVVAGTMLKGGLFYVGSGMRDVAGNGIEPALIDPTLSVDLGNPDWQGETMGYWPCYADISPRARAAYLAWLVGGRVNPNACIGYVFLYFYGLERRLLTENPSPTERGVLVAEIRRLLGLYRTNSSFRCYAQGLLDAVAIGDPAVRYDQPPPEAPEWSYELPMDLKVGLGQLAVAGRPIPAEWALSWYRHHPDTHLRTPALRCADEFLELFTTCYRARFGDGMVLKPNKARLSTSYYPASSGFRGNVDLKNPALPDVGRLSGPITKLRDLVEGVTGDLEPYSRYLGRNPEGADSPAALALLPEGVTHKPSPETEALWFWAAQSIDGAGRGVVSAQELIARWPTKAGKLTKADAVAVAQLLERRGLGIEPDVRFGGTTPTPTSSIVVFRRAQPHVSAPSTEYPAALAIISLGTLVAAVDGTVSEPERKALRELAIDELDLSEDERLRLDAHAALVLAKPPTPAMLRRRLESLAAPRKAAVGRLLTTIAAADGQVTLDEIRMLERLFTTLGLDPGEVYGTLHAAATAPDDLAHAEIAGPRRAGRKLPPAPAERNRAATLALDPERLAQTRAESVRVAAELADIFTDDEPVPPPPPPVGTASAVGLDAVHTRLLHMLAERETWIRADFDELAGEADLLPDGALEVLNDTAYDRTGEPLCEGSDPIEINQDIVKDMLG</sequence>
<dbReference type="Proteomes" id="UP000318578">
    <property type="component" value="Unassembled WGS sequence"/>
</dbReference>
<reference evidence="5 6" key="1">
    <citation type="submission" date="2019-07" db="EMBL/GenBank/DDBJ databases">
        <title>New species of Amycolatopsis and Streptomyces.</title>
        <authorList>
            <person name="Duangmal K."/>
            <person name="Teo W.F.A."/>
            <person name="Lipun K."/>
        </authorList>
    </citation>
    <scope>NUCLEOTIDE SEQUENCE [LARGE SCALE GENOMIC DNA]</scope>
    <source>
        <strain evidence="5 6">JCM 30562</strain>
    </source>
</reference>
<dbReference type="RefSeq" id="WP_144635997.1">
    <property type="nucleotide sequence ID" value="NZ_VJZA01000008.1"/>
</dbReference>
<comment type="caution">
    <text evidence="5">The sequence shown here is derived from an EMBL/GenBank/DDBJ whole genome shotgun (WGS) entry which is preliminary data.</text>
</comment>
<dbReference type="EMBL" id="VJZA01000008">
    <property type="protein sequence ID" value="TVT24138.1"/>
    <property type="molecule type" value="Genomic_DNA"/>
</dbReference>
<dbReference type="InterPro" id="IPR007791">
    <property type="entry name" value="DjlA_N"/>
</dbReference>
<proteinExistence type="predicted"/>
<dbReference type="CDD" id="cd07177">
    <property type="entry name" value="terB_like"/>
    <property type="match status" value="1"/>
</dbReference>
<evidence type="ECO:0000259" key="3">
    <source>
        <dbReference type="Pfam" id="PF13208"/>
    </source>
</evidence>
<feature type="domain" description="Co-chaperone DjlA N-terminal" evidence="2">
    <location>
        <begin position="511"/>
        <end position="621"/>
    </location>
</feature>
<evidence type="ECO:0000256" key="1">
    <source>
        <dbReference type="SAM" id="MobiDB-lite"/>
    </source>
</evidence>
<feature type="domain" description="TerB-C" evidence="4">
    <location>
        <begin position="655"/>
        <end position="777"/>
    </location>
</feature>
<dbReference type="Pfam" id="PF05099">
    <property type="entry name" value="TerB"/>
    <property type="match status" value="1"/>
</dbReference>
<feature type="domain" description="TerB N-terminal" evidence="3">
    <location>
        <begin position="103"/>
        <end position="306"/>
    </location>
</feature>
<dbReference type="InterPro" id="IPR029024">
    <property type="entry name" value="TerB-like"/>
</dbReference>
<organism evidence="5 6">
    <name type="scientific">Amycolatopsis acidiphila</name>
    <dbReference type="NCBI Taxonomy" id="715473"/>
    <lineage>
        <taxon>Bacteria</taxon>
        <taxon>Bacillati</taxon>
        <taxon>Actinomycetota</taxon>
        <taxon>Actinomycetes</taxon>
        <taxon>Pseudonocardiales</taxon>
        <taxon>Pseudonocardiaceae</taxon>
        <taxon>Amycolatopsis</taxon>
    </lineage>
</organism>
<dbReference type="InterPro" id="IPR028932">
    <property type="entry name" value="TerB-C"/>
</dbReference>
<dbReference type="Gene3D" id="1.10.3680.10">
    <property type="entry name" value="TerB-like"/>
    <property type="match status" value="1"/>
</dbReference>
<gene>
    <name evidence="5" type="ORF">FNH06_07415</name>
</gene>
<protein>
    <recommendedName>
        <fullName evidence="7">Tellurite resistance protein TerB</fullName>
    </recommendedName>
</protein>
<dbReference type="SUPFAM" id="SSF158682">
    <property type="entry name" value="TerB-like"/>
    <property type="match status" value="1"/>
</dbReference>
<dbReference type="CDD" id="cd07176">
    <property type="entry name" value="terB"/>
    <property type="match status" value="1"/>
</dbReference>
<dbReference type="AlphaFoldDB" id="A0A558AIP7"/>
<dbReference type="OrthoDB" id="227636at2"/>
<evidence type="ECO:0000313" key="6">
    <source>
        <dbReference type="Proteomes" id="UP000318578"/>
    </source>
</evidence>
<evidence type="ECO:0008006" key="7">
    <source>
        <dbReference type="Google" id="ProtNLM"/>
    </source>
</evidence>
<name>A0A558AIP7_9PSEU</name>
<keyword evidence="6" id="KW-1185">Reference proteome</keyword>
<dbReference type="Pfam" id="PF13208">
    <property type="entry name" value="TerB_N"/>
    <property type="match status" value="1"/>
</dbReference>
<feature type="region of interest" description="Disordered" evidence="1">
    <location>
        <begin position="1"/>
        <end position="85"/>
    </location>
</feature>
<dbReference type="Pfam" id="PF15615">
    <property type="entry name" value="TerB_C"/>
    <property type="match status" value="1"/>
</dbReference>
<dbReference type="InterPro" id="IPR025266">
    <property type="entry name" value="TerB_N"/>
</dbReference>
<accession>A0A558AIP7</accession>
<evidence type="ECO:0000259" key="2">
    <source>
        <dbReference type="Pfam" id="PF05099"/>
    </source>
</evidence>
<evidence type="ECO:0000259" key="4">
    <source>
        <dbReference type="Pfam" id="PF15615"/>
    </source>
</evidence>
<evidence type="ECO:0000313" key="5">
    <source>
        <dbReference type="EMBL" id="TVT24138.1"/>
    </source>
</evidence>